<dbReference type="InterPro" id="IPR016484">
    <property type="entry name" value="GTPase_Der"/>
</dbReference>
<dbReference type="InterPro" id="IPR005225">
    <property type="entry name" value="Small_GTP-bd"/>
</dbReference>
<evidence type="ECO:0000256" key="10">
    <source>
        <dbReference type="PROSITE-ProRule" id="PRU01049"/>
    </source>
</evidence>
<dbReference type="Pfam" id="PF14714">
    <property type="entry name" value="KH_dom-like"/>
    <property type="match status" value="1"/>
</dbReference>
<dbReference type="PIRSF" id="PIRSF006485">
    <property type="entry name" value="GTP-binding_EngA"/>
    <property type="match status" value="1"/>
</dbReference>
<proteinExistence type="inferred from homology"/>
<dbReference type="HAMAP" id="MF_00195">
    <property type="entry name" value="GTPase_Der"/>
    <property type="match status" value="1"/>
</dbReference>
<dbReference type="Gene3D" id="3.30.300.20">
    <property type="match status" value="1"/>
</dbReference>
<evidence type="ECO:0000256" key="11">
    <source>
        <dbReference type="RuleBase" id="RU004481"/>
    </source>
</evidence>
<evidence type="ECO:0000313" key="13">
    <source>
        <dbReference type="EMBL" id="PYI54954.1"/>
    </source>
</evidence>
<dbReference type="FunFam" id="3.40.50.300:FF:000057">
    <property type="entry name" value="GTPase Der"/>
    <property type="match status" value="1"/>
</dbReference>
<protein>
    <recommendedName>
        <fullName evidence="2 9">GTPase Der</fullName>
    </recommendedName>
    <alternativeName>
        <fullName evidence="7 9">GTP-binding protein EngA</fullName>
    </alternativeName>
</protein>
<dbReference type="Gene3D" id="3.40.50.300">
    <property type="entry name" value="P-loop containing nucleotide triphosphate hydrolases"/>
    <property type="match status" value="2"/>
</dbReference>
<reference evidence="13 14" key="1">
    <citation type="submission" date="2018-05" db="EMBL/GenBank/DDBJ databases">
        <title>Paenibacillus flagellatus sp. nov., isolated from selenium mineral soil.</title>
        <authorList>
            <person name="Dai X."/>
        </authorList>
    </citation>
    <scope>NUCLEOTIDE SEQUENCE [LARGE SCALE GENOMIC DNA]</scope>
    <source>
        <strain evidence="13 14">DXL2</strain>
    </source>
</reference>
<sequence length="440" mass="48987">MARPIVAIVGRPNVGKSTIFNRIIGDRLAIVEDKPGVTRDRIYGVGEWMGRSFSVIDTGGIEIDGEDEILKSVRMQAELAIEEADAIVFMVDAKAGITPSDSEVAQMLYRAKKPVILAVNKVDNLKRQDDIYEFYSLGFGDPIGISGSHGLGIGDLLQAVADKLPEKPDEEYGEDTIRVALIGRPNVGKSSLVNAILGEERVIVSDIAGTTRDAIDTPFEKDGQKFVLIDTAGMRKRGKVYETTEKYSVMRAMQAIERADVVLVVINGEEGIIEQDKHIAGYAHEAGKAAIFVVNKWDIVEKDDKTMQQFSQKIRDHFLFMSYAPIVFVSAKTKQRLHKLLPVVVEVSEQHTMRVQTHLLNDVVSDAVAINPPPSDKGKRLRINYATQVSVKPPTILLFVNDPELMHFSYERYLENRIRGAFGFEGTPIRLFTRKKSDDE</sequence>
<dbReference type="GO" id="GO:0005525">
    <property type="term" value="F:GTP binding"/>
    <property type="evidence" value="ECO:0007669"/>
    <property type="project" value="UniProtKB-UniRule"/>
</dbReference>
<dbReference type="FunFam" id="3.40.50.300:FF:000040">
    <property type="entry name" value="GTPase Der"/>
    <property type="match status" value="1"/>
</dbReference>
<evidence type="ECO:0000256" key="6">
    <source>
        <dbReference type="ARBA" id="ARBA00023134"/>
    </source>
</evidence>
<dbReference type="CDD" id="cd01895">
    <property type="entry name" value="EngA2"/>
    <property type="match status" value="1"/>
</dbReference>
<name>A0A2V5KA64_9BACL</name>
<comment type="subunit">
    <text evidence="9">Associates with the 50S ribosomal subunit.</text>
</comment>
<comment type="function">
    <text evidence="8 9 11">GTPase that plays an essential role in the late steps of ribosome biogenesis.</text>
</comment>
<dbReference type="NCBIfam" id="TIGR00231">
    <property type="entry name" value="small_GTP"/>
    <property type="match status" value="2"/>
</dbReference>
<evidence type="ECO:0000256" key="1">
    <source>
        <dbReference type="ARBA" id="ARBA00008279"/>
    </source>
</evidence>
<dbReference type="FunFam" id="3.30.300.20:FF:000004">
    <property type="entry name" value="GTPase Der"/>
    <property type="match status" value="1"/>
</dbReference>
<dbReference type="CDD" id="cd01894">
    <property type="entry name" value="EngA1"/>
    <property type="match status" value="1"/>
</dbReference>
<dbReference type="OrthoDB" id="9805918at2"/>
<dbReference type="NCBIfam" id="TIGR03594">
    <property type="entry name" value="GTPase_EngA"/>
    <property type="match status" value="1"/>
</dbReference>
<dbReference type="RefSeq" id="WP_110839948.1">
    <property type="nucleotide sequence ID" value="NZ_QJVJ01000004.1"/>
</dbReference>
<feature type="binding site" evidence="9">
    <location>
        <begin position="230"/>
        <end position="234"/>
    </location>
    <ligand>
        <name>GTP</name>
        <dbReference type="ChEBI" id="CHEBI:37565"/>
        <label>2</label>
    </ligand>
</feature>
<keyword evidence="3 9" id="KW-0690">Ribosome biogenesis</keyword>
<evidence type="ECO:0000256" key="5">
    <source>
        <dbReference type="ARBA" id="ARBA00022741"/>
    </source>
</evidence>
<keyword evidence="4 11" id="KW-0677">Repeat</keyword>
<evidence type="ECO:0000259" key="12">
    <source>
        <dbReference type="PROSITE" id="PS51712"/>
    </source>
</evidence>
<keyword evidence="14" id="KW-1185">Reference proteome</keyword>
<dbReference type="PROSITE" id="PS51712">
    <property type="entry name" value="G_ENGA"/>
    <property type="match status" value="2"/>
</dbReference>
<dbReference type="GO" id="GO:0043022">
    <property type="term" value="F:ribosome binding"/>
    <property type="evidence" value="ECO:0007669"/>
    <property type="project" value="TreeGrafter"/>
</dbReference>
<dbReference type="InterPro" id="IPR006073">
    <property type="entry name" value="GTP-bd"/>
</dbReference>
<feature type="binding site" evidence="9">
    <location>
        <begin position="183"/>
        <end position="190"/>
    </location>
    <ligand>
        <name>GTP</name>
        <dbReference type="ChEBI" id="CHEBI:37565"/>
        <label>2</label>
    </ligand>
</feature>
<organism evidence="13 14">
    <name type="scientific">Paenibacillus flagellatus</name>
    <dbReference type="NCBI Taxonomy" id="2211139"/>
    <lineage>
        <taxon>Bacteria</taxon>
        <taxon>Bacillati</taxon>
        <taxon>Bacillota</taxon>
        <taxon>Bacilli</taxon>
        <taxon>Bacillales</taxon>
        <taxon>Paenibacillaceae</taxon>
        <taxon>Paenibacillus</taxon>
    </lineage>
</organism>
<dbReference type="PRINTS" id="PR00326">
    <property type="entry name" value="GTP1OBG"/>
</dbReference>
<evidence type="ECO:0000256" key="7">
    <source>
        <dbReference type="ARBA" id="ARBA00032345"/>
    </source>
</evidence>
<dbReference type="Proteomes" id="UP000247476">
    <property type="component" value="Unassembled WGS sequence"/>
</dbReference>
<keyword evidence="5 9" id="KW-0547">Nucleotide-binding</keyword>
<dbReference type="PANTHER" id="PTHR43834">
    <property type="entry name" value="GTPASE DER"/>
    <property type="match status" value="1"/>
</dbReference>
<dbReference type="InterPro" id="IPR027417">
    <property type="entry name" value="P-loop_NTPase"/>
</dbReference>
<evidence type="ECO:0000256" key="3">
    <source>
        <dbReference type="ARBA" id="ARBA00022517"/>
    </source>
</evidence>
<dbReference type="SUPFAM" id="SSF52540">
    <property type="entry name" value="P-loop containing nucleoside triphosphate hydrolases"/>
    <property type="match status" value="2"/>
</dbReference>
<accession>A0A2V5KA64</accession>
<evidence type="ECO:0000256" key="8">
    <source>
        <dbReference type="ARBA" id="ARBA00053470"/>
    </source>
</evidence>
<feature type="domain" description="EngA-type G" evidence="12">
    <location>
        <begin position="177"/>
        <end position="352"/>
    </location>
</feature>
<evidence type="ECO:0000256" key="9">
    <source>
        <dbReference type="HAMAP-Rule" id="MF_00195"/>
    </source>
</evidence>
<feature type="binding site" evidence="9">
    <location>
        <begin position="10"/>
        <end position="17"/>
    </location>
    <ligand>
        <name>GTP</name>
        <dbReference type="ChEBI" id="CHEBI:37565"/>
        <label>1</label>
    </ligand>
</feature>
<keyword evidence="6 9" id="KW-0342">GTP-binding</keyword>
<evidence type="ECO:0000313" key="14">
    <source>
        <dbReference type="Proteomes" id="UP000247476"/>
    </source>
</evidence>
<dbReference type="InterPro" id="IPR032859">
    <property type="entry name" value="KH_dom-like"/>
</dbReference>
<dbReference type="Pfam" id="PF01926">
    <property type="entry name" value="MMR_HSR1"/>
    <property type="match status" value="2"/>
</dbReference>
<gene>
    <name evidence="9" type="primary">der</name>
    <name evidence="13" type="ORF">DLM86_10425</name>
</gene>
<dbReference type="AlphaFoldDB" id="A0A2V5KA64"/>
<evidence type="ECO:0000256" key="4">
    <source>
        <dbReference type="ARBA" id="ARBA00022737"/>
    </source>
</evidence>
<feature type="binding site" evidence="9">
    <location>
        <begin position="120"/>
        <end position="123"/>
    </location>
    <ligand>
        <name>GTP</name>
        <dbReference type="ChEBI" id="CHEBI:37565"/>
        <label>1</label>
    </ligand>
</feature>
<evidence type="ECO:0000256" key="2">
    <source>
        <dbReference type="ARBA" id="ARBA00020953"/>
    </source>
</evidence>
<dbReference type="InterPro" id="IPR031166">
    <property type="entry name" value="G_ENGA"/>
</dbReference>
<feature type="binding site" evidence="9">
    <location>
        <begin position="295"/>
        <end position="298"/>
    </location>
    <ligand>
        <name>GTP</name>
        <dbReference type="ChEBI" id="CHEBI:37565"/>
        <label>2</label>
    </ligand>
</feature>
<feature type="domain" description="EngA-type G" evidence="12">
    <location>
        <begin position="4"/>
        <end position="168"/>
    </location>
</feature>
<comment type="caution">
    <text evidence="13">The sequence shown here is derived from an EMBL/GenBank/DDBJ whole genome shotgun (WGS) entry which is preliminary data.</text>
</comment>
<dbReference type="EMBL" id="QJVJ01000004">
    <property type="protein sequence ID" value="PYI54954.1"/>
    <property type="molecule type" value="Genomic_DNA"/>
</dbReference>
<feature type="binding site" evidence="9">
    <location>
        <begin position="57"/>
        <end position="61"/>
    </location>
    <ligand>
        <name>GTP</name>
        <dbReference type="ChEBI" id="CHEBI:37565"/>
        <label>1</label>
    </ligand>
</feature>
<dbReference type="InterPro" id="IPR015946">
    <property type="entry name" value="KH_dom-like_a/b"/>
</dbReference>
<comment type="similarity">
    <text evidence="1 9 10 11">Belongs to the TRAFAC class TrmE-Era-EngA-EngB-Septin-like GTPase superfamily. EngA (Der) GTPase family.</text>
</comment>
<dbReference type="GO" id="GO:0042254">
    <property type="term" value="P:ribosome biogenesis"/>
    <property type="evidence" value="ECO:0007669"/>
    <property type="project" value="UniProtKB-KW"/>
</dbReference>
<dbReference type="PANTHER" id="PTHR43834:SF6">
    <property type="entry name" value="GTPASE DER"/>
    <property type="match status" value="1"/>
</dbReference>